<organism evidence="2 3">
    <name type="scientific">Hebeloma cylindrosporum</name>
    <dbReference type="NCBI Taxonomy" id="76867"/>
    <lineage>
        <taxon>Eukaryota</taxon>
        <taxon>Fungi</taxon>
        <taxon>Dikarya</taxon>
        <taxon>Basidiomycota</taxon>
        <taxon>Agaricomycotina</taxon>
        <taxon>Agaricomycetes</taxon>
        <taxon>Agaricomycetidae</taxon>
        <taxon>Agaricales</taxon>
        <taxon>Agaricineae</taxon>
        <taxon>Hymenogastraceae</taxon>
        <taxon>Hebeloma</taxon>
    </lineage>
</organism>
<proteinExistence type="predicted"/>
<reference evidence="2 3" key="1">
    <citation type="submission" date="2014-04" db="EMBL/GenBank/DDBJ databases">
        <authorList>
            <consortium name="DOE Joint Genome Institute"/>
            <person name="Kuo A."/>
            <person name="Gay G."/>
            <person name="Dore J."/>
            <person name="Kohler A."/>
            <person name="Nagy L.G."/>
            <person name="Floudas D."/>
            <person name="Copeland A."/>
            <person name="Barry K.W."/>
            <person name="Cichocki N."/>
            <person name="Veneault-Fourrey C."/>
            <person name="LaButti K."/>
            <person name="Lindquist E.A."/>
            <person name="Lipzen A."/>
            <person name="Lundell T."/>
            <person name="Morin E."/>
            <person name="Murat C."/>
            <person name="Sun H."/>
            <person name="Tunlid A."/>
            <person name="Henrissat B."/>
            <person name="Grigoriev I.V."/>
            <person name="Hibbett D.S."/>
            <person name="Martin F."/>
            <person name="Nordberg H.P."/>
            <person name="Cantor M.N."/>
            <person name="Hua S.X."/>
        </authorList>
    </citation>
    <scope>NUCLEOTIDE SEQUENCE [LARGE SCALE GENOMIC DNA]</scope>
    <source>
        <strain evidence="3">h7</strain>
    </source>
</reference>
<gene>
    <name evidence="2" type="ORF">M413DRAFT_421331</name>
</gene>
<feature type="compositionally biased region" description="Polar residues" evidence="1">
    <location>
        <begin position="161"/>
        <end position="176"/>
    </location>
</feature>
<evidence type="ECO:0000313" key="2">
    <source>
        <dbReference type="EMBL" id="KIM37728.1"/>
    </source>
</evidence>
<evidence type="ECO:0000256" key="1">
    <source>
        <dbReference type="SAM" id="MobiDB-lite"/>
    </source>
</evidence>
<dbReference type="HOGENOM" id="CLU_1402602_0_0_1"/>
<name>A0A0C2XIU3_HEBCY</name>
<evidence type="ECO:0000313" key="3">
    <source>
        <dbReference type="Proteomes" id="UP000053424"/>
    </source>
</evidence>
<accession>A0A0C2XIU3</accession>
<reference evidence="3" key="2">
    <citation type="submission" date="2015-01" db="EMBL/GenBank/DDBJ databases">
        <title>Evolutionary Origins and Diversification of the Mycorrhizal Mutualists.</title>
        <authorList>
            <consortium name="DOE Joint Genome Institute"/>
            <consortium name="Mycorrhizal Genomics Consortium"/>
            <person name="Kohler A."/>
            <person name="Kuo A."/>
            <person name="Nagy L.G."/>
            <person name="Floudas D."/>
            <person name="Copeland A."/>
            <person name="Barry K.W."/>
            <person name="Cichocki N."/>
            <person name="Veneault-Fourrey C."/>
            <person name="LaButti K."/>
            <person name="Lindquist E.A."/>
            <person name="Lipzen A."/>
            <person name="Lundell T."/>
            <person name="Morin E."/>
            <person name="Murat C."/>
            <person name="Riley R."/>
            <person name="Ohm R."/>
            <person name="Sun H."/>
            <person name="Tunlid A."/>
            <person name="Henrissat B."/>
            <person name="Grigoriev I.V."/>
            <person name="Hibbett D.S."/>
            <person name="Martin F."/>
        </authorList>
    </citation>
    <scope>NUCLEOTIDE SEQUENCE [LARGE SCALE GENOMIC DNA]</scope>
    <source>
        <strain evidence="3">h7</strain>
    </source>
</reference>
<protein>
    <submittedName>
        <fullName evidence="2">Uncharacterized protein</fullName>
    </submittedName>
</protein>
<dbReference type="AlphaFoldDB" id="A0A0C2XIU3"/>
<dbReference type="EMBL" id="KN831795">
    <property type="protein sequence ID" value="KIM37728.1"/>
    <property type="molecule type" value="Genomic_DNA"/>
</dbReference>
<sequence length="194" mass="20793">MLVEDVEFPDSGIRGTLTMPAELDTSFEDLSHSDSSSCSWEHACAPSSPKAPQTRPFRIIEEAPLATGVKIKIPAPKLLQTSSNINIDTPSLSATSLIARPQKLTIIIPPMAKLSKAGSPLLPVDTPQTPATSAEFPVSIKIKIPRLNSLALDQNARPGVSSPNNMEPPSHASSGTARPRRIAPLPKRYMQLDT</sequence>
<keyword evidence="3" id="KW-1185">Reference proteome</keyword>
<feature type="region of interest" description="Disordered" evidence="1">
    <location>
        <begin position="153"/>
        <end position="194"/>
    </location>
</feature>
<dbReference type="Proteomes" id="UP000053424">
    <property type="component" value="Unassembled WGS sequence"/>
</dbReference>